<organism evidence="2 3">
    <name type="scientific">Ramlibacter monticola</name>
    <dbReference type="NCBI Taxonomy" id="1926872"/>
    <lineage>
        <taxon>Bacteria</taxon>
        <taxon>Pseudomonadati</taxon>
        <taxon>Pseudomonadota</taxon>
        <taxon>Betaproteobacteria</taxon>
        <taxon>Burkholderiales</taxon>
        <taxon>Comamonadaceae</taxon>
        <taxon>Ramlibacter</taxon>
    </lineage>
</organism>
<gene>
    <name evidence="2" type="ORF">JJ685_14600</name>
</gene>
<keyword evidence="1" id="KW-1133">Transmembrane helix</keyword>
<dbReference type="Proteomes" id="UP000599109">
    <property type="component" value="Unassembled WGS sequence"/>
</dbReference>
<keyword evidence="1" id="KW-0812">Transmembrane</keyword>
<reference evidence="2 3" key="1">
    <citation type="journal article" date="2017" name="Int. J. Syst. Evol. Microbiol.">
        <title>Ramlibacter monticola sp. nov., isolated from forest soil.</title>
        <authorList>
            <person name="Chaudhary D.K."/>
            <person name="Kim J."/>
        </authorList>
    </citation>
    <scope>NUCLEOTIDE SEQUENCE [LARGE SCALE GENOMIC DNA]</scope>
    <source>
        <strain evidence="2 3">KACC 19175</strain>
    </source>
</reference>
<protein>
    <submittedName>
        <fullName evidence="2">Uncharacterized protein</fullName>
    </submittedName>
</protein>
<dbReference type="AlphaFoldDB" id="A0A936Z228"/>
<evidence type="ECO:0000313" key="3">
    <source>
        <dbReference type="Proteomes" id="UP000599109"/>
    </source>
</evidence>
<evidence type="ECO:0000256" key="1">
    <source>
        <dbReference type="SAM" id="Phobius"/>
    </source>
</evidence>
<evidence type="ECO:0000313" key="2">
    <source>
        <dbReference type="EMBL" id="MBL0392366.1"/>
    </source>
</evidence>
<name>A0A936Z228_9BURK</name>
<feature type="transmembrane region" description="Helical" evidence="1">
    <location>
        <begin position="23"/>
        <end position="44"/>
    </location>
</feature>
<accession>A0A936Z228</accession>
<sequence length="65" mass="7256">MNAPFFAGATVLGWFTFTADGRALAAVAGVLFFLAAFWSLLATLESWRVLRRFSRRASFNRTPRA</sequence>
<dbReference type="EMBL" id="JAEQNE010000003">
    <property type="protein sequence ID" value="MBL0392366.1"/>
    <property type="molecule type" value="Genomic_DNA"/>
</dbReference>
<comment type="caution">
    <text evidence="2">The sequence shown here is derived from an EMBL/GenBank/DDBJ whole genome shotgun (WGS) entry which is preliminary data.</text>
</comment>
<proteinExistence type="predicted"/>
<keyword evidence="3" id="KW-1185">Reference proteome</keyword>
<keyword evidence="1" id="KW-0472">Membrane</keyword>
<dbReference type="RefSeq" id="WP_201674997.1">
    <property type="nucleotide sequence ID" value="NZ_JAEQNE010000003.1"/>
</dbReference>